<dbReference type="Pfam" id="PF12657">
    <property type="entry name" value="TFIIIC_delta"/>
    <property type="match status" value="1"/>
</dbReference>
<dbReference type="InterPro" id="IPR024761">
    <property type="entry name" value="TFIIIC_delta_N"/>
</dbReference>
<gene>
    <name evidence="3" type="ORF">BDA99DRAFT_561397</name>
</gene>
<feature type="domain" description="Transcription factor IIIC putative zinc-finger" evidence="2">
    <location>
        <begin position="650"/>
        <end position="730"/>
    </location>
</feature>
<protein>
    <recommendedName>
        <fullName evidence="5">Transcription factor IIIC 90kDa subunit N-terminal domain-containing protein</fullName>
    </recommendedName>
</protein>
<comment type="caution">
    <text evidence="3">The sequence shown here is derived from an EMBL/GenBank/DDBJ whole genome shotgun (WGS) entry which is preliminary data.</text>
</comment>
<dbReference type="GO" id="GO:0004402">
    <property type="term" value="F:histone acetyltransferase activity"/>
    <property type="evidence" value="ECO:0007669"/>
    <property type="project" value="InterPro"/>
</dbReference>
<dbReference type="PANTHER" id="PTHR15496">
    <property type="entry name" value="GENERAL TRANSCRIPTION FACTOR 3C POLYPEPTIDE 4 FAMILY"/>
    <property type="match status" value="1"/>
</dbReference>
<evidence type="ECO:0008006" key="5">
    <source>
        <dbReference type="Google" id="ProtNLM"/>
    </source>
</evidence>
<dbReference type="InterPro" id="IPR044230">
    <property type="entry name" value="GTF3C4"/>
</dbReference>
<proteinExistence type="predicted"/>
<evidence type="ECO:0000259" key="1">
    <source>
        <dbReference type="Pfam" id="PF12657"/>
    </source>
</evidence>
<reference evidence="3" key="1">
    <citation type="journal article" date="2022" name="IScience">
        <title>Evolution of zygomycete secretomes and the origins of terrestrial fungal ecologies.</title>
        <authorList>
            <person name="Chang Y."/>
            <person name="Wang Y."/>
            <person name="Mondo S."/>
            <person name="Ahrendt S."/>
            <person name="Andreopoulos W."/>
            <person name="Barry K."/>
            <person name="Beard J."/>
            <person name="Benny G.L."/>
            <person name="Blankenship S."/>
            <person name="Bonito G."/>
            <person name="Cuomo C."/>
            <person name="Desiro A."/>
            <person name="Gervers K.A."/>
            <person name="Hundley H."/>
            <person name="Kuo A."/>
            <person name="LaButti K."/>
            <person name="Lang B.F."/>
            <person name="Lipzen A."/>
            <person name="O'Donnell K."/>
            <person name="Pangilinan J."/>
            <person name="Reynolds N."/>
            <person name="Sandor L."/>
            <person name="Smith M.E."/>
            <person name="Tsang A."/>
            <person name="Grigoriev I.V."/>
            <person name="Stajich J.E."/>
            <person name="Spatafora J.W."/>
        </authorList>
    </citation>
    <scope>NUCLEOTIDE SEQUENCE</scope>
    <source>
        <strain evidence="3">RSA 2281</strain>
    </source>
</reference>
<dbReference type="EMBL" id="JAIXMP010000019">
    <property type="protein sequence ID" value="KAI9257943.1"/>
    <property type="molecule type" value="Genomic_DNA"/>
</dbReference>
<accession>A0AAD5JWR8</accession>
<feature type="domain" description="Transcription factor IIIC 90kDa subunit N-terminal" evidence="1">
    <location>
        <begin position="122"/>
        <end position="434"/>
    </location>
</feature>
<dbReference type="InterPro" id="IPR024764">
    <property type="entry name" value="TFIIIC_Znf"/>
</dbReference>
<dbReference type="Pfam" id="PF12660">
    <property type="entry name" value="zf-TFIIIC"/>
    <property type="match status" value="1"/>
</dbReference>
<keyword evidence="4" id="KW-1185">Reference proteome</keyword>
<evidence type="ECO:0000313" key="3">
    <source>
        <dbReference type="EMBL" id="KAI9257943.1"/>
    </source>
</evidence>
<dbReference type="Proteomes" id="UP001209540">
    <property type="component" value="Unassembled WGS sequence"/>
</dbReference>
<dbReference type="PANTHER" id="PTHR15496:SF2">
    <property type="entry name" value="GENERAL TRANSCRIPTION FACTOR 3C POLYPEPTIDE 4"/>
    <property type="match status" value="1"/>
</dbReference>
<organism evidence="3 4">
    <name type="scientific">Phascolomyces articulosus</name>
    <dbReference type="NCBI Taxonomy" id="60185"/>
    <lineage>
        <taxon>Eukaryota</taxon>
        <taxon>Fungi</taxon>
        <taxon>Fungi incertae sedis</taxon>
        <taxon>Mucoromycota</taxon>
        <taxon>Mucoromycotina</taxon>
        <taxon>Mucoromycetes</taxon>
        <taxon>Mucorales</taxon>
        <taxon>Lichtheimiaceae</taxon>
        <taxon>Phascolomyces</taxon>
    </lineage>
</organism>
<sequence length="732" mass="82755">MELRPAICLFGQPYFFNSLQWNQDDQVAICLQHGIHIVTPTFVDLRSEEEAHNHVGLHELRKGNPDAPTITTVKNLPIQPSILITETYRSTRWSPTGLSKINGSPKPGEYFETCFDITPLVKEHVLGNNNKFTLQNEVDRFQTLCCGWSPLIIPDIFVQKPAIIALGNKAGEITLWSYHSEPGAQFCTGIQAHQSFVHLLEWSNWRIHENKFIAYLISTCVDGTSSLISVELDIMVDDTGKTTIQSVVATKIKTWFESDPSNITILSIWDDLKEGGKTMKVIFCKNARIKIGSIIIGDDGSLVDHWSEYYLQYSSIGLAGANWSLDGNRVHLYTYDCQCVILDVDDHAQHTYNASLSEKGNELLVNKMNQQWMVEQDKMDSETKATANAVVPKVWAVDSSMTGLFSAVLFTLRPELDMNYYTTSNQDRIYMGFILHKDRQETHTIKKICDTMGEYIKDPGVFFTLPIQAILHESLQYIIDEDDSKPMLEWFNALDHIMSEGQYYKSDDTLAKKLFCDYRATAARILVRVQLDLKNYDVAEDAILRLTNACQKAKSFLKQQFSATVLEHIYNMPGVRLQKLNGDDIVTILLLCDRILSQQEPIPFALEQIQATCQRLQSCLSEPSRELQKEIESATLLLDGKELNESLPGREKCPGCQELVTVEGDRLAICPSMHIWGCCSLTRRVLTSSQLRVCILCGEKSLIPEETKTSELLSELVLQECQKCIMCGSSLL</sequence>
<dbReference type="GO" id="GO:0000127">
    <property type="term" value="C:transcription factor TFIIIC complex"/>
    <property type="evidence" value="ECO:0007669"/>
    <property type="project" value="InterPro"/>
</dbReference>
<dbReference type="AlphaFoldDB" id="A0AAD5JWR8"/>
<evidence type="ECO:0000313" key="4">
    <source>
        <dbReference type="Proteomes" id="UP001209540"/>
    </source>
</evidence>
<evidence type="ECO:0000259" key="2">
    <source>
        <dbReference type="Pfam" id="PF12660"/>
    </source>
</evidence>
<dbReference type="GO" id="GO:0006384">
    <property type="term" value="P:transcription initiation at RNA polymerase III promoter"/>
    <property type="evidence" value="ECO:0007669"/>
    <property type="project" value="InterPro"/>
</dbReference>
<reference evidence="3" key="2">
    <citation type="submission" date="2023-02" db="EMBL/GenBank/DDBJ databases">
        <authorList>
            <consortium name="DOE Joint Genome Institute"/>
            <person name="Mondo S.J."/>
            <person name="Chang Y."/>
            <person name="Wang Y."/>
            <person name="Ahrendt S."/>
            <person name="Andreopoulos W."/>
            <person name="Barry K."/>
            <person name="Beard J."/>
            <person name="Benny G.L."/>
            <person name="Blankenship S."/>
            <person name="Bonito G."/>
            <person name="Cuomo C."/>
            <person name="Desiro A."/>
            <person name="Gervers K.A."/>
            <person name="Hundley H."/>
            <person name="Kuo A."/>
            <person name="LaButti K."/>
            <person name="Lang B.F."/>
            <person name="Lipzen A."/>
            <person name="O'Donnell K."/>
            <person name="Pangilinan J."/>
            <person name="Reynolds N."/>
            <person name="Sandor L."/>
            <person name="Smith M.W."/>
            <person name="Tsang A."/>
            <person name="Grigoriev I.V."/>
            <person name="Stajich J.E."/>
            <person name="Spatafora J.W."/>
        </authorList>
    </citation>
    <scope>NUCLEOTIDE SEQUENCE</scope>
    <source>
        <strain evidence="3">RSA 2281</strain>
    </source>
</reference>
<name>A0AAD5JWR8_9FUNG</name>